<protein>
    <submittedName>
        <fullName evidence="1">Uncharacterized protein</fullName>
    </submittedName>
</protein>
<gene>
    <name evidence="1" type="ORF">PEP31012_01947</name>
</gene>
<proteinExistence type="predicted"/>
<dbReference type="Proteomes" id="UP000400981">
    <property type="component" value="Unassembled WGS sequence"/>
</dbReference>
<evidence type="ECO:0000313" key="1">
    <source>
        <dbReference type="EMBL" id="VVD97790.1"/>
    </source>
</evidence>
<reference evidence="1 2" key="1">
    <citation type="submission" date="2019-08" db="EMBL/GenBank/DDBJ databases">
        <authorList>
            <person name="Peeters C."/>
        </authorList>
    </citation>
    <scope>NUCLEOTIDE SEQUENCE [LARGE SCALE GENOMIC DNA]</scope>
    <source>
        <strain evidence="1 2">LMG 31012</strain>
    </source>
</reference>
<name>A0A5E4UCN0_9BURK</name>
<sequence length="157" mass="16889">MPPRHARPQVPPAFSPTFPPAGRHMAWLRFGFVILSMLIASGATRGHAQAMPPGTAPADPFHQPCVAVRASPEASVPGERGTRHGLAVPRRIMTTPAAERVVRKQYVDLDNRCATPPAFAPTRDVDSTAVWHVDAPADDMHAAARPSAFPTLHARKS</sequence>
<organism evidence="1 2">
    <name type="scientific">Pandoraea eparura</name>
    <dbReference type="NCBI Taxonomy" id="2508291"/>
    <lineage>
        <taxon>Bacteria</taxon>
        <taxon>Pseudomonadati</taxon>
        <taxon>Pseudomonadota</taxon>
        <taxon>Betaproteobacteria</taxon>
        <taxon>Burkholderiales</taxon>
        <taxon>Burkholderiaceae</taxon>
        <taxon>Pandoraea</taxon>
    </lineage>
</organism>
<dbReference type="EMBL" id="CABPSH010000003">
    <property type="protein sequence ID" value="VVD97790.1"/>
    <property type="molecule type" value="Genomic_DNA"/>
</dbReference>
<keyword evidence="2" id="KW-1185">Reference proteome</keyword>
<dbReference type="AlphaFoldDB" id="A0A5E4UCN0"/>
<evidence type="ECO:0000313" key="2">
    <source>
        <dbReference type="Proteomes" id="UP000400981"/>
    </source>
</evidence>
<accession>A0A5E4UCN0</accession>